<keyword evidence="1" id="KW-1133">Transmembrane helix</keyword>
<evidence type="ECO:0000313" key="3">
    <source>
        <dbReference type="Proteomes" id="UP000198762"/>
    </source>
</evidence>
<keyword evidence="1" id="KW-0472">Membrane</keyword>
<accession>A0A1I0CGI5</accession>
<dbReference type="EMBL" id="FOHZ01000005">
    <property type="protein sequence ID" value="SET18685.1"/>
    <property type="molecule type" value="Genomic_DNA"/>
</dbReference>
<dbReference type="InterPro" id="IPR049820">
    <property type="entry name" value="Trnsprt_adja_ssu-like"/>
</dbReference>
<dbReference type="AlphaFoldDB" id="A0A1I0CGI5"/>
<protein>
    <submittedName>
        <fullName evidence="2">Uncharacterized protein</fullName>
    </submittedName>
</protein>
<name>A0A1I0CGI5_9GAMM</name>
<reference evidence="3" key="1">
    <citation type="submission" date="2016-10" db="EMBL/GenBank/DDBJ databases">
        <authorList>
            <person name="Varghese N."/>
            <person name="Submissions S."/>
        </authorList>
    </citation>
    <scope>NUCLEOTIDE SEQUENCE [LARGE SCALE GENOMIC DNA]</scope>
    <source>
        <strain evidence="3">CGMCC 1.6489</strain>
    </source>
</reference>
<proteinExistence type="predicted"/>
<feature type="transmembrane region" description="Helical" evidence="1">
    <location>
        <begin position="6"/>
        <end position="30"/>
    </location>
</feature>
<keyword evidence="1" id="KW-0812">Transmembrane</keyword>
<dbReference type="Proteomes" id="UP000198762">
    <property type="component" value="Unassembled WGS sequence"/>
</dbReference>
<dbReference type="RefSeq" id="WP_218144789.1">
    <property type="nucleotide sequence ID" value="NZ_FOHZ01000005.1"/>
</dbReference>
<sequence length="44" mass="4851">MNSELVYGAYILIWPALTLGVLGVICWAVARDVRKAKSSDEDLL</sequence>
<dbReference type="NCBIfam" id="NF038354">
    <property type="entry name" value="trnsprt_adja_43"/>
    <property type="match status" value="1"/>
</dbReference>
<organism evidence="2 3">
    <name type="scientific">Marinobacter segnicrescens</name>
    <dbReference type="NCBI Taxonomy" id="430453"/>
    <lineage>
        <taxon>Bacteria</taxon>
        <taxon>Pseudomonadati</taxon>
        <taxon>Pseudomonadota</taxon>
        <taxon>Gammaproteobacteria</taxon>
        <taxon>Pseudomonadales</taxon>
        <taxon>Marinobacteraceae</taxon>
        <taxon>Marinobacter</taxon>
    </lineage>
</organism>
<evidence type="ECO:0000313" key="2">
    <source>
        <dbReference type="EMBL" id="SET18685.1"/>
    </source>
</evidence>
<evidence type="ECO:0000256" key="1">
    <source>
        <dbReference type="SAM" id="Phobius"/>
    </source>
</evidence>
<keyword evidence="3" id="KW-1185">Reference proteome</keyword>
<gene>
    <name evidence="2" type="ORF">SAMN04487962_105151</name>
</gene>